<protein>
    <recommendedName>
        <fullName evidence="6">Phage tail protein</fullName>
    </recommendedName>
</protein>
<dbReference type="Pfam" id="PF04984">
    <property type="entry name" value="Phage_sheath_1"/>
    <property type="match status" value="1"/>
</dbReference>
<reference evidence="4 5" key="1">
    <citation type="submission" date="2020-04" db="EMBL/GenBank/DDBJ databases">
        <authorList>
            <person name="De Canck E."/>
        </authorList>
    </citation>
    <scope>NUCLEOTIDE SEQUENCE [LARGE SCALE GENOMIC DNA]</scope>
    <source>
        <strain evidence="4 5">LMG 28614</strain>
    </source>
</reference>
<name>A0A6S7AXH2_9BURK</name>
<evidence type="ECO:0000259" key="2">
    <source>
        <dbReference type="Pfam" id="PF04984"/>
    </source>
</evidence>
<evidence type="ECO:0000313" key="4">
    <source>
        <dbReference type="EMBL" id="CAB3778754.1"/>
    </source>
</evidence>
<dbReference type="Gene3D" id="3.40.50.11780">
    <property type="match status" value="2"/>
</dbReference>
<dbReference type="InterPro" id="IPR052042">
    <property type="entry name" value="Tail_sheath_structural"/>
</dbReference>
<dbReference type="EMBL" id="CADIKK010000002">
    <property type="protein sequence ID" value="CAB3778754.1"/>
    <property type="molecule type" value="Genomic_DNA"/>
</dbReference>
<comment type="similarity">
    <text evidence="1">Belongs to the myoviridae tail sheath protein family.</text>
</comment>
<sequence length="535" mass="57271">MKPVQYTAPGLYYEAITPVAEPSPLRSDVAGFVGRTWRGPVGVAMRVTGWRECELIFGGLQPDANTPIALQGYFDNGGDVAYVVRLLGPAPADDPDEIVACATWDLTRPSGASEPLQDWNPLNAGFQAVTLKIMASSPGAWANGLRVSPRFRQQGASGNAEIDLVVHAAREAAEYLIGIDPGDIVDQVARRSRLIRIVEPEAGSIGKAPAAQPRLLRWQDILLSGGSDPPVSAELYQAGLQSLRDEPEVALVALPDLPGDLPSDQVTAIQYEALLQGDLAHDRVVLLDLPSADLDGPGAVSWSKAIRGAGLGDALRSAVAYHPWLSVQDPFGGTARPLRSIPPCGHVAGVISRLDRERGAQYTPANVTMADVMDVTGVYNLAERAALNEAGVNVLRCISGQGIQIWGGRTLYPDPFKQEPGKQFIAHRRLIHRLVRAIRRVAEPLVFESNGPALWLALTRAITTVLVEAYRAGGLKGSRPDEAFLVHCDATNNSPDAVDRGEVLCEIQVAPAVPMEFITLRVSVSAAGSLDVFEK</sequence>
<dbReference type="InterPro" id="IPR035089">
    <property type="entry name" value="Phage_sheath_subtilisin"/>
</dbReference>
<dbReference type="Proteomes" id="UP000494365">
    <property type="component" value="Unassembled WGS sequence"/>
</dbReference>
<keyword evidence="5" id="KW-1185">Reference proteome</keyword>
<evidence type="ECO:0000256" key="1">
    <source>
        <dbReference type="ARBA" id="ARBA00008005"/>
    </source>
</evidence>
<feature type="domain" description="Tail sheath protein subtilisin-like" evidence="2">
    <location>
        <begin position="321"/>
        <end position="411"/>
    </location>
</feature>
<dbReference type="InterPro" id="IPR020287">
    <property type="entry name" value="Tail_sheath_C"/>
</dbReference>
<dbReference type="RefSeq" id="WP_175148170.1">
    <property type="nucleotide sequence ID" value="NZ_CADIKK010000002.1"/>
</dbReference>
<evidence type="ECO:0000259" key="3">
    <source>
        <dbReference type="Pfam" id="PF17482"/>
    </source>
</evidence>
<dbReference type="Pfam" id="PF17482">
    <property type="entry name" value="Phage_sheath_1C"/>
    <property type="match status" value="1"/>
</dbReference>
<dbReference type="PANTHER" id="PTHR35861">
    <property type="match status" value="1"/>
</dbReference>
<evidence type="ECO:0000313" key="5">
    <source>
        <dbReference type="Proteomes" id="UP000494365"/>
    </source>
</evidence>
<dbReference type="PANTHER" id="PTHR35861:SF1">
    <property type="entry name" value="PHAGE TAIL SHEATH PROTEIN"/>
    <property type="match status" value="1"/>
</dbReference>
<proteinExistence type="inferred from homology"/>
<evidence type="ECO:0008006" key="6">
    <source>
        <dbReference type="Google" id="ProtNLM"/>
    </source>
</evidence>
<dbReference type="AlphaFoldDB" id="A0A6S7AXH2"/>
<organism evidence="4 5">
    <name type="scientific">Paraburkholderia ultramafica</name>
    <dbReference type="NCBI Taxonomy" id="1544867"/>
    <lineage>
        <taxon>Bacteria</taxon>
        <taxon>Pseudomonadati</taxon>
        <taxon>Pseudomonadota</taxon>
        <taxon>Betaproteobacteria</taxon>
        <taxon>Burkholderiales</taxon>
        <taxon>Burkholderiaceae</taxon>
        <taxon>Paraburkholderia</taxon>
    </lineage>
</organism>
<feature type="domain" description="Tail sheath protein C-terminal" evidence="3">
    <location>
        <begin position="424"/>
        <end position="524"/>
    </location>
</feature>
<accession>A0A6S7AXH2</accession>
<gene>
    <name evidence="4" type="ORF">LMG28614_00716</name>
</gene>